<organism evidence="3 4">
    <name type="scientific">Paraburkholderia steynii</name>
    <dbReference type="NCBI Taxonomy" id="1245441"/>
    <lineage>
        <taxon>Bacteria</taxon>
        <taxon>Pseudomonadati</taxon>
        <taxon>Pseudomonadota</taxon>
        <taxon>Betaproteobacteria</taxon>
        <taxon>Burkholderiales</taxon>
        <taxon>Burkholderiaceae</taxon>
        <taxon>Paraburkholderia</taxon>
    </lineage>
</organism>
<dbReference type="InterPro" id="IPR022002">
    <property type="entry name" value="ChsH2_Znr"/>
</dbReference>
<gene>
    <name evidence="3" type="ORF">BZM27_37890</name>
</gene>
<keyword evidence="3" id="KW-0238">DNA-binding</keyword>
<evidence type="ECO:0000259" key="2">
    <source>
        <dbReference type="Pfam" id="PF12172"/>
    </source>
</evidence>
<comment type="caution">
    <text evidence="3">The sequence shown here is derived from an EMBL/GenBank/DDBJ whole genome shotgun (WGS) entry which is preliminary data.</text>
</comment>
<dbReference type="SUPFAM" id="SSF50249">
    <property type="entry name" value="Nucleic acid-binding proteins"/>
    <property type="match status" value="1"/>
</dbReference>
<dbReference type="PANTHER" id="PTHR34075:SF5">
    <property type="entry name" value="BLR3430 PROTEIN"/>
    <property type="match status" value="1"/>
</dbReference>
<evidence type="ECO:0000313" key="3">
    <source>
        <dbReference type="EMBL" id="TCG04851.1"/>
    </source>
</evidence>
<dbReference type="Pfam" id="PF12172">
    <property type="entry name" value="zf-ChsH2"/>
    <property type="match status" value="1"/>
</dbReference>
<reference evidence="3 4" key="1">
    <citation type="submission" date="2017-02" db="EMBL/GenBank/DDBJ databases">
        <title>Paraburkholderia sophoroidis sp. nov. and Paraburkholderia steynii sp. nov. rhizobial symbionts of the fynbos legume Hypocalyptus sophoroides.</title>
        <authorList>
            <person name="Steenkamp E.T."/>
            <person name="Beukes C.W."/>
            <person name="Van Zyl E."/>
            <person name="Avontuur J."/>
            <person name="Chan W.Y."/>
            <person name="Hassen A."/>
            <person name="Palmer M."/>
            <person name="Mthombeni L."/>
            <person name="Phalane F."/>
            <person name="Sereme K."/>
            <person name="Venter S.N."/>
        </authorList>
    </citation>
    <scope>NUCLEOTIDE SEQUENCE [LARGE SCALE GENOMIC DNA]</scope>
    <source>
        <strain evidence="3 4">HC1.1ba</strain>
    </source>
</reference>
<dbReference type="EMBL" id="MWML01000214">
    <property type="protein sequence ID" value="TCG04851.1"/>
    <property type="molecule type" value="Genomic_DNA"/>
</dbReference>
<dbReference type="AlphaFoldDB" id="A0A4R0XFL4"/>
<dbReference type="Proteomes" id="UP000294200">
    <property type="component" value="Unassembled WGS sequence"/>
</dbReference>
<feature type="domain" description="ChsH2 rubredoxin-like zinc ribbon" evidence="2">
    <location>
        <begin position="24"/>
        <end position="51"/>
    </location>
</feature>
<sequence length="154" mass="16688">MNADNYVLACPSAIEHDVHGTATLVGNQCADCGETYFPAASGCTRCTSTNLNRFNFGRHGTLWTWTIQSFLPKTPYNSGETDASFKPYGVGYIEMPCGIKIESRLSVAVADRLNIGMPMTMSLKTYGKTPEGADLVTFVFSPAESDIRGVQANE</sequence>
<feature type="domain" description="ChsH2 C-terminal OB-fold" evidence="1">
    <location>
        <begin position="58"/>
        <end position="122"/>
    </location>
</feature>
<dbReference type="PANTHER" id="PTHR34075">
    <property type="entry name" value="BLR3430 PROTEIN"/>
    <property type="match status" value="1"/>
</dbReference>
<name>A0A4R0XFL4_9BURK</name>
<keyword evidence="4" id="KW-1185">Reference proteome</keyword>
<dbReference type="InterPro" id="IPR052513">
    <property type="entry name" value="Thioester_dehydratase-like"/>
</dbReference>
<evidence type="ECO:0000313" key="4">
    <source>
        <dbReference type="Proteomes" id="UP000294200"/>
    </source>
</evidence>
<proteinExistence type="predicted"/>
<evidence type="ECO:0000259" key="1">
    <source>
        <dbReference type="Pfam" id="PF01796"/>
    </source>
</evidence>
<dbReference type="InterPro" id="IPR002878">
    <property type="entry name" value="ChsH2_C"/>
</dbReference>
<dbReference type="GO" id="GO:0003677">
    <property type="term" value="F:DNA binding"/>
    <property type="evidence" value="ECO:0007669"/>
    <property type="project" value="UniProtKB-KW"/>
</dbReference>
<dbReference type="Pfam" id="PF01796">
    <property type="entry name" value="OB_ChsH2_C"/>
    <property type="match status" value="1"/>
</dbReference>
<accession>A0A4R0XFL4</accession>
<dbReference type="InterPro" id="IPR012340">
    <property type="entry name" value="NA-bd_OB-fold"/>
</dbReference>
<protein>
    <submittedName>
        <fullName evidence="3">DNA-binding protein</fullName>
    </submittedName>
</protein>